<dbReference type="EMBL" id="FNYC01000004">
    <property type="protein sequence ID" value="SEJ03645.1"/>
    <property type="molecule type" value="Genomic_DNA"/>
</dbReference>
<dbReference type="Proteomes" id="UP000199420">
    <property type="component" value="Unassembled WGS sequence"/>
</dbReference>
<reference evidence="1 2" key="1">
    <citation type="submission" date="2016-10" db="EMBL/GenBank/DDBJ databases">
        <authorList>
            <person name="de Groot N.N."/>
        </authorList>
    </citation>
    <scope>NUCLEOTIDE SEQUENCE [LARGE SCALE GENOMIC DNA]</scope>
    <source>
        <strain evidence="1 2">DSM 26515</strain>
    </source>
</reference>
<accession>A0A1H6VUE6</accession>
<dbReference type="RefSeq" id="WP_091338566.1">
    <property type="nucleotide sequence ID" value="NZ_FNYC01000004.1"/>
</dbReference>
<keyword evidence="2" id="KW-1185">Reference proteome</keyword>
<organism evidence="1 2">
    <name type="scientific">Frateuria terrea</name>
    <dbReference type="NCBI Taxonomy" id="529704"/>
    <lineage>
        <taxon>Bacteria</taxon>
        <taxon>Pseudomonadati</taxon>
        <taxon>Pseudomonadota</taxon>
        <taxon>Gammaproteobacteria</taxon>
        <taxon>Lysobacterales</taxon>
        <taxon>Rhodanobacteraceae</taxon>
        <taxon>Frateuria</taxon>
    </lineage>
</organism>
<protein>
    <submittedName>
        <fullName evidence="1">Uncharacterized protein</fullName>
    </submittedName>
</protein>
<sequence>MLNLLSKLRPALSGDGAPAQIAALNAQREAARAKVNEAHDAFEAAVQRAVAGQASWDDVATAKAALLDARANRRLLTKAADLAESHQTQAQKAAAVDAAWAATIKACREREVIAVRLQSRLEKAAKDYALLVAANATVHHSLPPGFPARDTEDFSVAGDLAPNLVRVEYSRHGLPGGPLLMGVEPQLLAERYKVATQCAERARAAAQEVDVG</sequence>
<dbReference type="AlphaFoldDB" id="A0A1H6VUE6"/>
<proteinExistence type="predicted"/>
<name>A0A1H6VUE6_9GAMM</name>
<dbReference type="STRING" id="529704.SAMN02927913_2949"/>
<gene>
    <name evidence="1" type="ORF">SAMN04487997_2281</name>
</gene>
<evidence type="ECO:0000313" key="2">
    <source>
        <dbReference type="Proteomes" id="UP000199420"/>
    </source>
</evidence>
<evidence type="ECO:0000313" key="1">
    <source>
        <dbReference type="EMBL" id="SEJ03645.1"/>
    </source>
</evidence>